<sequence>MMYKIISLFFSFSFSLSLSSSLYPFLIYLSPFPFLSLLHSIPLSPYSFPIFHSHSRFVKVCFWQLVLNITLLKFAFGRERDGTRERVGLQGRECYSRADCNRMPRL</sequence>
<name>A0A2M3ZL78_9DIPT</name>
<evidence type="ECO:0000313" key="2">
    <source>
        <dbReference type="EMBL" id="MBW29289.1"/>
    </source>
</evidence>
<feature type="transmembrane region" description="Helical" evidence="1">
    <location>
        <begin position="57"/>
        <end position="76"/>
    </location>
</feature>
<protein>
    <submittedName>
        <fullName evidence="2">Uncharacterized protein</fullName>
    </submittedName>
</protein>
<accession>A0A2M3ZL78</accession>
<organism evidence="2">
    <name type="scientific">Anopheles braziliensis</name>
    <dbReference type="NCBI Taxonomy" id="58242"/>
    <lineage>
        <taxon>Eukaryota</taxon>
        <taxon>Metazoa</taxon>
        <taxon>Ecdysozoa</taxon>
        <taxon>Arthropoda</taxon>
        <taxon>Hexapoda</taxon>
        <taxon>Insecta</taxon>
        <taxon>Pterygota</taxon>
        <taxon>Neoptera</taxon>
        <taxon>Endopterygota</taxon>
        <taxon>Diptera</taxon>
        <taxon>Nematocera</taxon>
        <taxon>Culicoidea</taxon>
        <taxon>Culicidae</taxon>
        <taxon>Anophelinae</taxon>
        <taxon>Anopheles</taxon>
    </lineage>
</organism>
<keyword evidence="1" id="KW-0812">Transmembrane</keyword>
<keyword evidence="1" id="KW-0472">Membrane</keyword>
<evidence type="ECO:0000256" key="1">
    <source>
        <dbReference type="SAM" id="Phobius"/>
    </source>
</evidence>
<reference evidence="2" key="1">
    <citation type="submission" date="2018-01" db="EMBL/GenBank/DDBJ databases">
        <title>An insight into the sialome of Amazonian anophelines.</title>
        <authorList>
            <person name="Ribeiro J.M."/>
            <person name="Scarpassa V."/>
            <person name="Calvo E."/>
        </authorList>
    </citation>
    <scope>NUCLEOTIDE SEQUENCE</scope>
    <source>
        <tissue evidence="2">Salivary glands</tissue>
    </source>
</reference>
<keyword evidence="1" id="KW-1133">Transmembrane helix</keyword>
<dbReference type="AlphaFoldDB" id="A0A2M3ZL78"/>
<dbReference type="EMBL" id="GGFM01008538">
    <property type="protein sequence ID" value="MBW29289.1"/>
    <property type="molecule type" value="Transcribed_RNA"/>
</dbReference>
<proteinExistence type="predicted"/>